<dbReference type="CDD" id="cd00093">
    <property type="entry name" value="HTH_XRE"/>
    <property type="match status" value="1"/>
</dbReference>
<name>A0A8J4A161_9ACTN</name>
<dbReference type="PANTHER" id="PTHR47691">
    <property type="entry name" value="REGULATOR-RELATED"/>
    <property type="match status" value="1"/>
</dbReference>
<dbReference type="InterPro" id="IPR027417">
    <property type="entry name" value="P-loop_NTPase"/>
</dbReference>
<reference evidence="2" key="1">
    <citation type="submission" date="2021-01" db="EMBL/GenBank/DDBJ databases">
        <title>Whole genome shotgun sequence of Virgisporangium ochraceum NBRC 16418.</title>
        <authorList>
            <person name="Komaki H."/>
            <person name="Tamura T."/>
        </authorList>
    </citation>
    <scope>NUCLEOTIDE SEQUENCE</scope>
    <source>
        <strain evidence="2">NBRC 16418</strain>
    </source>
</reference>
<organism evidence="2 3">
    <name type="scientific">Virgisporangium ochraceum</name>
    <dbReference type="NCBI Taxonomy" id="65505"/>
    <lineage>
        <taxon>Bacteria</taxon>
        <taxon>Bacillati</taxon>
        <taxon>Actinomycetota</taxon>
        <taxon>Actinomycetes</taxon>
        <taxon>Micromonosporales</taxon>
        <taxon>Micromonosporaceae</taxon>
        <taxon>Virgisporangium</taxon>
    </lineage>
</organism>
<dbReference type="SUPFAM" id="SSF52540">
    <property type="entry name" value="P-loop containing nucleoside triphosphate hydrolases"/>
    <property type="match status" value="1"/>
</dbReference>
<dbReference type="Pfam" id="PF13560">
    <property type="entry name" value="HTH_31"/>
    <property type="match status" value="1"/>
</dbReference>
<protein>
    <recommendedName>
        <fullName evidence="1">HTH cro/C1-type domain-containing protein</fullName>
    </recommendedName>
</protein>
<dbReference type="GO" id="GO:0003677">
    <property type="term" value="F:DNA binding"/>
    <property type="evidence" value="ECO:0007669"/>
    <property type="project" value="InterPro"/>
</dbReference>
<dbReference type="PANTHER" id="PTHR47691:SF3">
    <property type="entry name" value="HTH-TYPE TRANSCRIPTIONAL REGULATOR RV0890C-RELATED"/>
    <property type="match status" value="1"/>
</dbReference>
<evidence type="ECO:0000313" key="3">
    <source>
        <dbReference type="Proteomes" id="UP000635606"/>
    </source>
</evidence>
<dbReference type="InterPro" id="IPR001387">
    <property type="entry name" value="Cro/C1-type_HTH"/>
</dbReference>
<evidence type="ECO:0000259" key="1">
    <source>
        <dbReference type="PROSITE" id="PS50943"/>
    </source>
</evidence>
<dbReference type="InterPro" id="IPR010982">
    <property type="entry name" value="Lambda_DNA-bd_dom_sf"/>
</dbReference>
<dbReference type="EMBL" id="BOPH01000088">
    <property type="protein sequence ID" value="GIJ71315.1"/>
    <property type="molecule type" value="Genomic_DNA"/>
</dbReference>
<evidence type="ECO:0000313" key="2">
    <source>
        <dbReference type="EMBL" id="GIJ71315.1"/>
    </source>
</evidence>
<dbReference type="AlphaFoldDB" id="A0A8J4A161"/>
<gene>
    <name evidence="2" type="ORF">Voc01_062320</name>
</gene>
<dbReference type="Gene3D" id="1.10.260.40">
    <property type="entry name" value="lambda repressor-like DNA-binding domains"/>
    <property type="match status" value="1"/>
</dbReference>
<dbReference type="SUPFAM" id="SSF47413">
    <property type="entry name" value="lambda repressor-like DNA-binding domains"/>
    <property type="match status" value="1"/>
</dbReference>
<dbReference type="PROSITE" id="PS50943">
    <property type="entry name" value="HTH_CROC1"/>
    <property type="match status" value="1"/>
</dbReference>
<comment type="caution">
    <text evidence="2">The sequence shown here is derived from an EMBL/GenBank/DDBJ whole genome shotgun (WGS) entry which is preliminary data.</text>
</comment>
<dbReference type="Proteomes" id="UP000635606">
    <property type="component" value="Unassembled WGS sequence"/>
</dbReference>
<accession>A0A8J4A161</accession>
<feature type="domain" description="HTH cro/C1-type" evidence="1">
    <location>
        <begin position="17"/>
        <end position="72"/>
    </location>
</feature>
<dbReference type="Gene3D" id="3.40.50.300">
    <property type="entry name" value="P-loop containing nucleotide triphosphate hydrolases"/>
    <property type="match status" value="1"/>
</dbReference>
<sequence length="394" mass="41129">MGEPDRQPVGGAFGELLAALRCARGLSQERLAELTGVSARAIGDLERGATRRPQRQTVVALADGLRLDAGERDRLARAARPAAGRSGPAAGDGGLVGRARELAGLVDLLDDGGVRMASVLGPAGIGKSALAAAALARVRSGTSVGVVRLDSLMDGADPVEAIAGAAAVDGRRLVLVDDADLIPGQDLAALLARDAGLRLLVTARTPVRVRAEHRWPIGPLDQPAAVGLLARRARAVRPGIVADEDAVAAASVVRRLGGNPMAIELTAARLRTWRLSDVDAALAVELAGARDEVLHRVVRSAVGRLPGPDAECLTVLASLGRATPHELRRALAARRYTTDHLDATVTLLAATALISVSGPQIEFTVPRSVREVVCRQPVPVGIEERTSLWNWPPF</sequence>
<proteinExistence type="predicted"/>
<dbReference type="SMART" id="SM00530">
    <property type="entry name" value="HTH_XRE"/>
    <property type="match status" value="1"/>
</dbReference>
<keyword evidence="3" id="KW-1185">Reference proteome</keyword>